<protein>
    <submittedName>
        <fullName evidence="3">Glycosyltransferase</fullName>
    </submittedName>
</protein>
<dbReference type="Proteomes" id="UP000440694">
    <property type="component" value="Unassembled WGS sequence"/>
</dbReference>
<dbReference type="Pfam" id="PF00534">
    <property type="entry name" value="Glycos_transf_1"/>
    <property type="match status" value="1"/>
</dbReference>
<evidence type="ECO:0000313" key="4">
    <source>
        <dbReference type="Proteomes" id="UP000440694"/>
    </source>
</evidence>
<sequence>MPGERLHIVPGESTDSRDGDLYSRRVHSMAISDPLERPGQGTRDAFDEARERVVRRARKRMGVLQDRPGDLGRAAAAGTYSEDGRAPLQQRQPQRGFVARAIVERPKLRRGSVRPIGTFSREIDLDVGNAFRWSGAASRSQILGIDTIRGTLAAAAQCPLHHEQCRQRRRQTKARHLVAQTNRVAVAYEPVDQPAMPAPQLLRVKANGNLHIKDGSRWPTRVDQLQASANSEDAKQCGPPCVRHVAASEMTSRTVVQIVHAEAGGGVETLARMIEAELTRRGFAIETRVLYSRTDLPAAKKLAAVVNMAWQLLRSPPDALIAYQATASLLIGGVGSLRGRRRIVHQTALPAETLAPLRILDRLAGAARLYSANVLNTAATAAAFAGYPRSYLRHVRLIEHGIAPLPVATDPRSTLARQGIPQDGRPLLISVGRLCSQKGQDRILNALLSLADCRLVLVGSGPEEDAFRALAERLGIADRVHFLGTLARPEVGALMQAADVFVFPSRWETFGLAAVEAAMAGVPVVASDIDVLREVLATLDTRSVRFLATEDAHALADAVRSILADPQAKVRALECSDAIRQRYSLERMTDAYVALLSA</sequence>
<evidence type="ECO:0000259" key="2">
    <source>
        <dbReference type="Pfam" id="PF00534"/>
    </source>
</evidence>
<organism evidence="3 4">
    <name type="scientific">Hyphomicrobium album</name>
    <dbReference type="NCBI Taxonomy" id="2665159"/>
    <lineage>
        <taxon>Bacteria</taxon>
        <taxon>Pseudomonadati</taxon>
        <taxon>Pseudomonadota</taxon>
        <taxon>Alphaproteobacteria</taxon>
        <taxon>Hyphomicrobiales</taxon>
        <taxon>Hyphomicrobiaceae</taxon>
        <taxon>Hyphomicrobium</taxon>
    </lineage>
</organism>
<evidence type="ECO:0000256" key="1">
    <source>
        <dbReference type="SAM" id="MobiDB-lite"/>
    </source>
</evidence>
<keyword evidence="3" id="KW-0808">Transferase</keyword>
<keyword evidence="4" id="KW-1185">Reference proteome</keyword>
<accession>A0A6I3KPD3</accession>
<dbReference type="SUPFAM" id="SSF53756">
    <property type="entry name" value="UDP-Glycosyltransferase/glycogen phosphorylase"/>
    <property type="match status" value="1"/>
</dbReference>
<dbReference type="PANTHER" id="PTHR12526">
    <property type="entry name" value="GLYCOSYLTRANSFERASE"/>
    <property type="match status" value="1"/>
</dbReference>
<dbReference type="Gene3D" id="3.40.50.2000">
    <property type="entry name" value="Glycogen Phosphorylase B"/>
    <property type="match status" value="2"/>
</dbReference>
<feature type="region of interest" description="Disordered" evidence="1">
    <location>
        <begin position="1"/>
        <end position="22"/>
    </location>
</feature>
<feature type="domain" description="Glycosyl transferase family 1" evidence="2">
    <location>
        <begin position="421"/>
        <end position="569"/>
    </location>
</feature>
<comment type="caution">
    <text evidence="3">The sequence shown here is derived from an EMBL/GenBank/DDBJ whole genome shotgun (WGS) entry which is preliminary data.</text>
</comment>
<dbReference type="EMBL" id="WMBQ01000001">
    <property type="protein sequence ID" value="MTD94541.1"/>
    <property type="molecule type" value="Genomic_DNA"/>
</dbReference>
<name>A0A6I3KPD3_9HYPH</name>
<proteinExistence type="predicted"/>
<dbReference type="InterPro" id="IPR001296">
    <property type="entry name" value="Glyco_trans_1"/>
</dbReference>
<evidence type="ECO:0000313" key="3">
    <source>
        <dbReference type="EMBL" id="MTD94541.1"/>
    </source>
</evidence>
<dbReference type="CDD" id="cd03801">
    <property type="entry name" value="GT4_PimA-like"/>
    <property type="match status" value="1"/>
</dbReference>
<reference evidence="3 4" key="1">
    <citation type="submission" date="2019-11" db="EMBL/GenBank/DDBJ databases">
        <title>Identification of a novel strain.</title>
        <authorList>
            <person name="Xu Q."/>
            <person name="Wang G."/>
        </authorList>
    </citation>
    <scope>NUCLEOTIDE SEQUENCE [LARGE SCALE GENOMIC DNA]</scope>
    <source>
        <strain evidence="4">xq</strain>
    </source>
</reference>
<dbReference type="PANTHER" id="PTHR12526:SF634">
    <property type="entry name" value="BLL3361 PROTEIN"/>
    <property type="match status" value="1"/>
</dbReference>
<dbReference type="AlphaFoldDB" id="A0A6I3KPD3"/>
<dbReference type="GO" id="GO:0016757">
    <property type="term" value="F:glycosyltransferase activity"/>
    <property type="evidence" value="ECO:0007669"/>
    <property type="project" value="InterPro"/>
</dbReference>
<gene>
    <name evidence="3" type="ORF">GIW81_09380</name>
</gene>